<proteinExistence type="predicted"/>
<dbReference type="OrthoDB" id="5122474at2"/>
<evidence type="ECO:0000313" key="3">
    <source>
        <dbReference type="Proteomes" id="UP000321154"/>
    </source>
</evidence>
<dbReference type="Proteomes" id="UP000522688">
    <property type="component" value="Unassembled WGS sequence"/>
</dbReference>
<dbReference type="RefSeq" id="WP_146854509.1">
    <property type="nucleotide sequence ID" value="NZ_BAAAHR010000002.1"/>
</dbReference>
<accession>A0A7W3JGA8</accession>
<reference evidence="1 3" key="1">
    <citation type="submission" date="2019-07" db="EMBL/GenBank/DDBJ databases">
        <title>Whole genome shotgun sequence of Frigoribacterium faeni NBRC 103066.</title>
        <authorList>
            <person name="Hosoyama A."/>
            <person name="Uohara A."/>
            <person name="Ohji S."/>
            <person name="Ichikawa N."/>
        </authorList>
    </citation>
    <scope>NUCLEOTIDE SEQUENCE [LARGE SCALE GENOMIC DNA]</scope>
    <source>
        <strain evidence="1 3">NBRC 103066</strain>
    </source>
</reference>
<comment type="caution">
    <text evidence="2">The sequence shown here is derived from an EMBL/GenBank/DDBJ whole genome shotgun (WGS) entry which is preliminary data.</text>
</comment>
<reference evidence="2 4" key="2">
    <citation type="submission" date="2020-07" db="EMBL/GenBank/DDBJ databases">
        <title>Sequencing the genomes of 1000 actinobacteria strains.</title>
        <authorList>
            <person name="Klenk H.-P."/>
        </authorList>
    </citation>
    <scope>NUCLEOTIDE SEQUENCE [LARGE SCALE GENOMIC DNA]</scope>
    <source>
        <strain evidence="2 4">DSM 10309</strain>
    </source>
</reference>
<organism evidence="2 4">
    <name type="scientific">Frigoribacterium faeni</name>
    <dbReference type="NCBI Taxonomy" id="145483"/>
    <lineage>
        <taxon>Bacteria</taxon>
        <taxon>Bacillati</taxon>
        <taxon>Actinomycetota</taxon>
        <taxon>Actinomycetes</taxon>
        <taxon>Micrococcales</taxon>
        <taxon>Microbacteriaceae</taxon>
        <taxon>Frigoribacterium</taxon>
    </lineage>
</organism>
<dbReference type="EMBL" id="BJUV01000012">
    <property type="protein sequence ID" value="GEK83147.1"/>
    <property type="molecule type" value="Genomic_DNA"/>
</dbReference>
<dbReference type="AlphaFoldDB" id="A0A7W3JGA8"/>
<keyword evidence="3" id="KW-1185">Reference proteome</keyword>
<name>A0A7W3JGA8_9MICO</name>
<gene>
    <name evidence="2" type="ORF">FB463_000505</name>
    <name evidence="1" type="ORF">FFA01_14560</name>
</gene>
<evidence type="ECO:0000313" key="2">
    <source>
        <dbReference type="EMBL" id="MBA8812281.1"/>
    </source>
</evidence>
<protein>
    <submittedName>
        <fullName evidence="2">Uncharacterized protein</fullName>
    </submittedName>
</protein>
<evidence type="ECO:0000313" key="4">
    <source>
        <dbReference type="Proteomes" id="UP000522688"/>
    </source>
</evidence>
<evidence type="ECO:0000313" key="1">
    <source>
        <dbReference type="EMBL" id="GEK83147.1"/>
    </source>
</evidence>
<sequence length="76" mass="8205">MIILRCTDSLSGVGRGFTCLVDVRTLRHLSTSAMVSSLKSIGVTYREVNSVGFYNVLSSMSVPKTAVKQSADYSGR</sequence>
<dbReference type="EMBL" id="JACGWW010000001">
    <property type="protein sequence ID" value="MBA8812281.1"/>
    <property type="molecule type" value="Genomic_DNA"/>
</dbReference>
<dbReference type="Proteomes" id="UP000321154">
    <property type="component" value="Unassembled WGS sequence"/>
</dbReference>